<evidence type="ECO:0000313" key="3">
    <source>
        <dbReference type="Proteomes" id="UP000253628"/>
    </source>
</evidence>
<accession>A0A366HLU7</accession>
<sequence>MINLNSDIRLTDELERQLMNEAIEEQNRFKPGVALKNLFVKLGGSAQKSSGAKTVGTKHAESAA</sequence>
<protein>
    <submittedName>
        <fullName evidence="2">Uncharacterized protein</fullName>
    </submittedName>
</protein>
<dbReference type="EMBL" id="QNRQ01000001">
    <property type="protein sequence ID" value="RBP43416.1"/>
    <property type="molecule type" value="Genomic_DNA"/>
</dbReference>
<dbReference type="RefSeq" id="WP_113931689.1">
    <property type="nucleotide sequence ID" value="NZ_JACCEU010000001.1"/>
</dbReference>
<evidence type="ECO:0000256" key="1">
    <source>
        <dbReference type="SAM" id="MobiDB-lite"/>
    </source>
</evidence>
<comment type="caution">
    <text evidence="2">The sequence shown here is derived from an EMBL/GenBank/DDBJ whole genome shotgun (WGS) entry which is preliminary data.</text>
</comment>
<dbReference type="Proteomes" id="UP000253628">
    <property type="component" value="Unassembled WGS sequence"/>
</dbReference>
<dbReference type="OrthoDB" id="8689440at2"/>
<reference evidence="2 3" key="1">
    <citation type="submission" date="2018-06" db="EMBL/GenBank/DDBJ databases">
        <title>Genomic Encyclopedia of Type Strains, Phase IV (KMG-IV): sequencing the most valuable type-strain genomes for metagenomic binning, comparative biology and taxonomic classification.</title>
        <authorList>
            <person name="Goeker M."/>
        </authorList>
    </citation>
    <scope>NUCLEOTIDE SEQUENCE [LARGE SCALE GENOMIC DNA]</scope>
    <source>
        <strain evidence="2 3">DSM 25520</strain>
    </source>
</reference>
<feature type="region of interest" description="Disordered" evidence="1">
    <location>
        <begin position="45"/>
        <end position="64"/>
    </location>
</feature>
<organism evidence="2 3">
    <name type="scientific">Eoetvoesiella caeni</name>
    <dbReference type="NCBI Taxonomy" id="645616"/>
    <lineage>
        <taxon>Bacteria</taxon>
        <taxon>Pseudomonadati</taxon>
        <taxon>Pseudomonadota</taxon>
        <taxon>Betaproteobacteria</taxon>
        <taxon>Burkholderiales</taxon>
        <taxon>Alcaligenaceae</taxon>
        <taxon>Eoetvoesiella</taxon>
    </lineage>
</organism>
<proteinExistence type="predicted"/>
<gene>
    <name evidence="2" type="ORF">DFR37_101548</name>
</gene>
<name>A0A366HLU7_9BURK</name>
<keyword evidence="3" id="KW-1185">Reference proteome</keyword>
<evidence type="ECO:0000313" key="2">
    <source>
        <dbReference type="EMBL" id="RBP43416.1"/>
    </source>
</evidence>
<dbReference type="AlphaFoldDB" id="A0A366HLU7"/>